<feature type="transmembrane region" description="Helical" evidence="1">
    <location>
        <begin position="206"/>
        <end position="225"/>
    </location>
</feature>
<feature type="transmembrane region" description="Helical" evidence="1">
    <location>
        <begin position="169"/>
        <end position="191"/>
    </location>
</feature>
<feature type="transmembrane region" description="Helical" evidence="1">
    <location>
        <begin position="104"/>
        <end position="124"/>
    </location>
</feature>
<comment type="caution">
    <text evidence="2">The sequence shown here is derived from an EMBL/GenBank/DDBJ whole genome shotgun (WGS) entry which is preliminary data.</text>
</comment>
<organism evidence="2 3">
    <name type="scientific">Alkalibacillus salilacus</name>
    <dbReference type="NCBI Taxonomy" id="284582"/>
    <lineage>
        <taxon>Bacteria</taxon>
        <taxon>Bacillati</taxon>
        <taxon>Bacillota</taxon>
        <taxon>Bacilli</taxon>
        <taxon>Bacillales</taxon>
        <taxon>Bacillaceae</taxon>
        <taxon>Alkalibacillus</taxon>
    </lineage>
</organism>
<evidence type="ECO:0000256" key="1">
    <source>
        <dbReference type="SAM" id="Phobius"/>
    </source>
</evidence>
<protein>
    <submittedName>
        <fullName evidence="2">Uncharacterized membrane protein YobD (UPF0266 family)</fullName>
    </submittedName>
</protein>
<name>A0ABT9VB96_9BACI</name>
<accession>A0ABT9VB96</accession>
<evidence type="ECO:0000313" key="2">
    <source>
        <dbReference type="EMBL" id="MDQ0158241.1"/>
    </source>
</evidence>
<gene>
    <name evidence="2" type="ORF">J2S77_000191</name>
</gene>
<keyword evidence="1" id="KW-0812">Transmembrane</keyword>
<feature type="transmembrane region" description="Helical" evidence="1">
    <location>
        <begin position="136"/>
        <end position="157"/>
    </location>
</feature>
<dbReference type="RefSeq" id="WP_306973794.1">
    <property type="nucleotide sequence ID" value="NZ_JAUSTQ010000001.1"/>
</dbReference>
<dbReference type="EMBL" id="JAUSTQ010000001">
    <property type="protein sequence ID" value="MDQ0158241.1"/>
    <property type="molecule type" value="Genomic_DNA"/>
</dbReference>
<keyword evidence="1" id="KW-1133">Transmembrane helix</keyword>
<keyword evidence="3" id="KW-1185">Reference proteome</keyword>
<feature type="transmembrane region" description="Helical" evidence="1">
    <location>
        <begin position="45"/>
        <end position="65"/>
    </location>
</feature>
<keyword evidence="1" id="KW-0472">Membrane</keyword>
<feature type="transmembrane region" description="Helical" evidence="1">
    <location>
        <begin position="21"/>
        <end position="39"/>
    </location>
</feature>
<sequence length="240" mass="27288">MWKEATRLALFEWKIEWFKRLFLQCLLTYGLLMFSFGMMEGVLDGGGIGLDYFYLAMFGLIYGWLVPRSFQYQKISAETYASPIFFMLHKLPIANHVLVRSRFIIFYLNAIPVLTLLFIGFTFIPELQQVLSTNGFVAFAAIWMSFGLSVGALFPASDLGDRGITNMKLVAITIGLIIAITLAILPSYIFYDDGIMNLSIEIANRWPFISIAIAVFTAIIANKLWINYAMSKMKQVDFDI</sequence>
<evidence type="ECO:0000313" key="3">
    <source>
        <dbReference type="Proteomes" id="UP001224359"/>
    </source>
</evidence>
<dbReference type="Proteomes" id="UP001224359">
    <property type="component" value="Unassembled WGS sequence"/>
</dbReference>
<reference evidence="2 3" key="1">
    <citation type="submission" date="2023-07" db="EMBL/GenBank/DDBJ databases">
        <title>Genomic Encyclopedia of Type Strains, Phase IV (KMG-IV): sequencing the most valuable type-strain genomes for metagenomic binning, comparative biology and taxonomic classification.</title>
        <authorList>
            <person name="Goeker M."/>
        </authorList>
    </citation>
    <scope>NUCLEOTIDE SEQUENCE [LARGE SCALE GENOMIC DNA]</scope>
    <source>
        <strain evidence="2 3">DSM 16460</strain>
    </source>
</reference>
<proteinExistence type="predicted"/>